<feature type="domain" description="Response regulatory" evidence="5">
    <location>
        <begin position="2"/>
        <end position="117"/>
    </location>
</feature>
<dbReference type="PRINTS" id="PR00038">
    <property type="entry name" value="HTHLUXR"/>
</dbReference>
<dbReference type="PANTHER" id="PTHR43214">
    <property type="entry name" value="TWO-COMPONENT RESPONSE REGULATOR"/>
    <property type="match status" value="1"/>
</dbReference>
<dbReference type="Pfam" id="PF00072">
    <property type="entry name" value="Response_reg"/>
    <property type="match status" value="1"/>
</dbReference>
<dbReference type="EMBL" id="JAUSVP010000010">
    <property type="protein sequence ID" value="MDQ0448704.1"/>
    <property type="molecule type" value="Genomic_DNA"/>
</dbReference>
<gene>
    <name evidence="6" type="ORF">QO012_003216</name>
</gene>
<evidence type="ECO:0000256" key="3">
    <source>
        <dbReference type="PROSITE-ProRule" id="PRU00169"/>
    </source>
</evidence>
<protein>
    <submittedName>
        <fullName evidence="6">DNA-binding NarL/FixJ family response regulator</fullName>
    </submittedName>
</protein>
<dbReference type="CDD" id="cd06170">
    <property type="entry name" value="LuxR_C_like"/>
    <property type="match status" value="1"/>
</dbReference>
<evidence type="ECO:0000313" key="7">
    <source>
        <dbReference type="Proteomes" id="UP001231124"/>
    </source>
</evidence>
<keyword evidence="2 6" id="KW-0238">DNA-binding</keyword>
<name>A0ABU0I281_9HYPH</name>
<dbReference type="InterPro" id="IPR039420">
    <property type="entry name" value="WalR-like"/>
</dbReference>
<dbReference type="PROSITE" id="PS50043">
    <property type="entry name" value="HTH_LUXR_2"/>
    <property type="match status" value="1"/>
</dbReference>
<dbReference type="CDD" id="cd17535">
    <property type="entry name" value="REC_NarL-like"/>
    <property type="match status" value="1"/>
</dbReference>
<dbReference type="InterPro" id="IPR016032">
    <property type="entry name" value="Sig_transdc_resp-reg_C-effctor"/>
</dbReference>
<comment type="caution">
    <text evidence="6">The sequence shown here is derived from an EMBL/GenBank/DDBJ whole genome shotgun (WGS) entry which is preliminary data.</text>
</comment>
<dbReference type="InterPro" id="IPR058245">
    <property type="entry name" value="NreC/VraR/RcsB-like_REC"/>
</dbReference>
<dbReference type="InterPro" id="IPR001789">
    <property type="entry name" value="Sig_transdc_resp-reg_receiver"/>
</dbReference>
<proteinExistence type="predicted"/>
<dbReference type="Gene3D" id="3.40.50.2300">
    <property type="match status" value="1"/>
</dbReference>
<dbReference type="SUPFAM" id="SSF46894">
    <property type="entry name" value="C-terminal effector domain of the bipartite response regulators"/>
    <property type="match status" value="1"/>
</dbReference>
<dbReference type="InterPro" id="IPR011006">
    <property type="entry name" value="CheY-like_superfamily"/>
</dbReference>
<sequence length="210" mass="22462">MTIAIVDDHPVMRQGLVAVIAEEKRFSVVAEGANAGDAVRIAAQARPDIMLLDLRMPGGGLEALSIIAAASPEVACIMFTGIESSDSAMEAMRRGAKGYVLKGVSAVDLRATIWTVYNNGSYILPAFARRIFAAEASERSATAKDKGLTLREAQILDQVALGHSNKLIAAKLGLSEKTVKHYMTSLMAKLMVSNRVAAAMKHQKNSHENP</sequence>
<evidence type="ECO:0000313" key="6">
    <source>
        <dbReference type="EMBL" id="MDQ0448704.1"/>
    </source>
</evidence>
<dbReference type="PROSITE" id="PS50110">
    <property type="entry name" value="RESPONSE_REGULATORY"/>
    <property type="match status" value="1"/>
</dbReference>
<dbReference type="Proteomes" id="UP001231124">
    <property type="component" value="Unassembled WGS sequence"/>
</dbReference>
<accession>A0ABU0I281</accession>
<evidence type="ECO:0000259" key="4">
    <source>
        <dbReference type="PROSITE" id="PS50043"/>
    </source>
</evidence>
<dbReference type="SMART" id="SM00421">
    <property type="entry name" value="HTH_LUXR"/>
    <property type="match status" value="1"/>
</dbReference>
<dbReference type="InterPro" id="IPR000792">
    <property type="entry name" value="Tscrpt_reg_LuxR_C"/>
</dbReference>
<dbReference type="GO" id="GO:0003677">
    <property type="term" value="F:DNA binding"/>
    <property type="evidence" value="ECO:0007669"/>
    <property type="project" value="UniProtKB-KW"/>
</dbReference>
<reference evidence="6 7" key="1">
    <citation type="submission" date="2023-07" db="EMBL/GenBank/DDBJ databases">
        <title>Genomic Encyclopedia of Type Strains, Phase IV (KMG-IV): sequencing the most valuable type-strain genomes for metagenomic binning, comparative biology and taxonomic classification.</title>
        <authorList>
            <person name="Goeker M."/>
        </authorList>
    </citation>
    <scope>NUCLEOTIDE SEQUENCE [LARGE SCALE GENOMIC DNA]</scope>
    <source>
        <strain evidence="6 7">DSM 19013</strain>
    </source>
</reference>
<evidence type="ECO:0000256" key="2">
    <source>
        <dbReference type="ARBA" id="ARBA00023125"/>
    </source>
</evidence>
<feature type="domain" description="HTH luxR-type" evidence="4">
    <location>
        <begin position="141"/>
        <end position="206"/>
    </location>
</feature>
<dbReference type="RefSeq" id="WP_238203189.1">
    <property type="nucleotide sequence ID" value="NZ_BPQE01000012.1"/>
</dbReference>
<dbReference type="Pfam" id="PF00196">
    <property type="entry name" value="GerE"/>
    <property type="match status" value="1"/>
</dbReference>
<evidence type="ECO:0000259" key="5">
    <source>
        <dbReference type="PROSITE" id="PS50110"/>
    </source>
</evidence>
<dbReference type="SUPFAM" id="SSF52172">
    <property type="entry name" value="CheY-like"/>
    <property type="match status" value="1"/>
</dbReference>
<dbReference type="SMART" id="SM00448">
    <property type="entry name" value="REC"/>
    <property type="match status" value="1"/>
</dbReference>
<feature type="modified residue" description="4-aspartylphosphate" evidence="3">
    <location>
        <position position="53"/>
    </location>
</feature>
<keyword evidence="1 3" id="KW-0597">Phosphoprotein</keyword>
<keyword evidence="7" id="KW-1185">Reference proteome</keyword>
<dbReference type="PANTHER" id="PTHR43214:SF43">
    <property type="entry name" value="TWO-COMPONENT RESPONSE REGULATOR"/>
    <property type="match status" value="1"/>
</dbReference>
<organism evidence="6 7">
    <name type="scientific">Methylobacterium aerolatum</name>
    <dbReference type="NCBI Taxonomy" id="418708"/>
    <lineage>
        <taxon>Bacteria</taxon>
        <taxon>Pseudomonadati</taxon>
        <taxon>Pseudomonadota</taxon>
        <taxon>Alphaproteobacteria</taxon>
        <taxon>Hyphomicrobiales</taxon>
        <taxon>Methylobacteriaceae</taxon>
        <taxon>Methylobacterium</taxon>
    </lineage>
</organism>
<evidence type="ECO:0000256" key="1">
    <source>
        <dbReference type="ARBA" id="ARBA00022553"/>
    </source>
</evidence>
<dbReference type="PROSITE" id="PS00622">
    <property type="entry name" value="HTH_LUXR_1"/>
    <property type="match status" value="1"/>
</dbReference>